<protein>
    <submittedName>
        <fullName evidence="3">DUF6049 family protein</fullName>
    </submittedName>
</protein>
<sequence length="768" mass="80317">MAEAADFQGMTPSPARRWLRRTASLIVGAPLIAGLLAGPAAPSAHAGAAAKAPTGSRTVDVSLDTLSPSAPVEGDTLSVSGTLTNKGKKTITDAEVDLRVGPRLSGRAAIDEAAGRTGYQPGSDPAKLGGSSTVEIAKLASGVSQDFTLAVPVDKLDLDEEGVYQLGVSVTGRTTDYAYDQVLGIQRTFLPWQPEDTGSKTRLTFLWPLIASAHVTAETGSDEQQTPVFANDDLALELAPGGRLEQLVALGRQLPVTWVIDPDLLASVDAMTKNYRVRVGDTTVAGTNQAIAKKWLTALEAAVKDGKVVALPFADPDLASIAHRGKNVSGTLSHLQTATEVASTTVETVLHVKPSTDFAWPVDGAIDPSVVDVATSAGAHKVIARSDSLEETGGLLYTPTAARPIGGGTTAVVSDHRLSTAFTGEMAKAGNSTLAVQKFLAQTLALTEQAPDNERSIVVAPQRTPTAAQAQSMARALQALDAERWTQPLDLTAAAEQKPDARATTKVPRSSQYPKKLRSQELPTQAFQDIRTTQGSLDSFQVILTQPDRVVTPFGNAINRSVSTSWRGKPLEAQQYRDAVRTYLQGLTNEVQLIAKSDVTLSGRSATIPVTVQNKLVQGVDNLVLRLTSGNATRLKLNGGGAVAELPVTIAGGHSQSVKFDAAANANGQAQVTARLFTADGAPYGEEMTFTVKVSEVTPTVLLVIAGGLLLLVLAGIRMYTHRKRSAAGGTGDAGGNDDGEPEQPSDPTPDTGPVSEAPSGPGEKVDR</sequence>
<gene>
    <name evidence="3" type="ORF">ACFY8O_20120</name>
</gene>
<dbReference type="InterPro" id="IPR013783">
    <property type="entry name" value="Ig-like_fold"/>
</dbReference>
<proteinExistence type="predicted"/>
<organism evidence="3 4">
    <name type="scientific">Streptomyces argenteolus</name>
    <dbReference type="NCBI Taxonomy" id="67274"/>
    <lineage>
        <taxon>Bacteria</taxon>
        <taxon>Bacillati</taxon>
        <taxon>Actinomycetota</taxon>
        <taxon>Actinomycetes</taxon>
        <taxon>Kitasatosporales</taxon>
        <taxon>Streptomycetaceae</taxon>
        <taxon>Streptomyces</taxon>
    </lineage>
</organism>
<dbReference type="Proteomes" id="UP001602322">
    <property type="component" value="Unassembled WGS sequence"/>
</dbReference>
<dbReference type="Gene3D" id="2.60.40.10">
    <property type="entry name" value="Immunoglobulins"/>
    <property type="match status" value="1"/>
</dbReference>
<evidence type="ECO:0000256" key="2">
    <source>
        <dbReference type="SAM" id="Phobius"/>
    </source>
</evidence>
<evidence type="ECO:0000313" key="4">
    <source>
        <dbReference type="Proteomes" id="UP001602322"/>
    </source>
</evidence>
<dbReference type="InterPro" id="IPR046112">
    <property type="entry name" value="DUF6049"/>
</dbReference>
<evidence type="ECO:0000256" key="1">
    <source>
        <dbReference type="SAM" id="MobiDB-lite"/>
    </source>
</evidence>
<feature type="region of interest" description="Disordered" evidence="1">
    <location>
        <begin position="493"/>
        <end position="521"/>
    </location>
</feature>
<dbReference type="EMBL" id="JBIBEG010000005">
    <property type="protein sequence ID" value="MFF5898222.1"/>
    <property type="molecule type" value="Genomic_DNA"/>
</dbReference>
<dbReference type="PROSITE" id="PS00430">
    <property type="entry name" value="TONB_DEPENDENT_REC_1"/>
    <property type="match status" value="1"/>
</dbReference>
<accession>A0ABW6X9B1</accession>
<comment type="caution">
    <text evidence="3">The sequence shown here is derived from an EMBL/GenBank/DDBJ whole genome shotgun (WGS) entry which is preliminary data.</text>
</comment>
<feature type="region of interest" description="Disordered" evidence="1">
    <location>
        <begin position="726"/>
        <end position="768"/>
    </location>
</feature>
<keyword evidence="2" id="KW-0812">Transmembrane</keyword>
<dbReference type="InterPro" id="IPR010916">
    <property type="entry name" value="TonB_box_CS"/>
</dbReference>
<name>A0ABW6X9B1_9ACTN</name>
<keyword evidence="4" id="KW-1185">Reference proteome</keyword>
<dbReference type="Pfam" id="PF19516">
    <property type="entry name" value="DUF6049"/>
    <property type="match status" value="1"/>
</dbReference>
<feature type="transmembrane region" description="Helical" evidence="2">
    <location>
        <begin position="697"/>
        <end position="717"/>
    </location>
</feature>
<keyword evidence="2" id="KW-0472">Membrane</keyword>
<dbReference type="RefSeq" id="WP_387904187.1">
    <property type="nucleotide sequence ID" value="NZ_JBIBEG010000005.1"/>
</dbReference>
<reference evidence="3 4" key="1">
    <citation type="submission" date="2024-10" db="EMBL/GenBank/DDBJ databases">
        <title>The Natural Products Discovery Center: Release of the First 8490 Sequenced Strains for Exploring Actinobacteria Biosynthetic Diversity.</title>
        <authorList>
            <person name="Kalkreuter E."/>
            <person name="Kautsar S.A."/>
            <person name="Yang D."/>
            <person name="Bader C.D."/>
            <person name="Teijaro C.N."/>
            <person name="Fluegel L."/>
            <person name="Davis C.M."/>
            <person name="Simpson J.R."/>
            <person name="Lauterbach L."/>
            <person name="Steele A.D."/>
            <person name="Gui C."/>
            <person name="Meng S."/>
            <person name="Li G."/>
            <person name="Viehrig K."/>
            <person name="Ye F."/>
            <person name="Su P."/>
            <person name="Kiefer A.F."/>
            <person name="Nichols A."/>
            <person name="Cepeda A.J."/>
            <person name="Yan W."/>
            <person name="Fan B."/>
            <person name="Jiang Y."/>
            <person name="Adhikari A."/>
            <person name="Zheng C.-J."/>
            <person name="Schuster L."/>
            <person name="Cowan T.M."/>
            <person name="Smanski M.J."/>
            <person name="Chevrette M.G."/>
            <person name="De Carvalho L.P.S."/>
            <person name="Shen B."/>
        </authorList>
    </citation>
    <scope>NUCLEOTIDE SEQUENCE [LARGE SCALE GENOMIC DNA]</scope>
    <source>
        <strain evidence="3 4">NPDC012540</strain>
    </source>
</reference>
<keyword evidence="2" id="KW-1133">Transmembrane helix</keyword>
<evidence type="ECO:0000313" key="3">
    <source>
        <dbReference type="EMBL" id="MFF5898222.1"/>
    </source>
</evidence>